<dbReference type="EMBL" id="CAKMMF010000016">
    <property type="protein sequence ID" value="CAH1209439.1"/>
    <property type="molecule type" value="Genomic_DNA"/>
</dbReference>
<dbReference type="PROSITE" id="PS50893">
    <property type="entry name" value="ABC_TRANSPORTER_2"/>
    <property type="match status" value="1"/>
</dbReference>
<dbReference type="InterPro" id="IPR027417">
    <property type="entry name" value="P-loop_NTPase"/>
</dbReference>
<comment type="similarity">
    <text evidence="1">Belongs to the ABC transporter superfamily.</text>
</comment>
<evidence type="ECO:0000313" key="7">
    <source>
        <dbReference type="Proteomes" id="UP000838686"/>
    </source>
</evidence>
<sequence length="246" mass="26734">MSESFVRFERVHKAIKGQTIIGEVSLHAGRGAVIALCGGNGAGKSTLLRMLVGILQPTRGDITIDGLRWRDNRKRYAGLIGYMPDDYRFSAGLTAMETMTFWAKLKGLEKVRAIEALAEVGLEHTGPKPVASFSKGMQQRVLFAQALLARPPLIVMDEPTNGLDPYWIETFMQLVRNAAADGQTVFFSTHQLHIAEALADQIVFLQGGHIVLDGAGGDIRQHLDGAGLSNAFLELPGIPEAAVRRS</sequence>
<dbReference type="Gene3D" id="3.40.50.300">
    <property type="entry name" value="P-loop containing nucleotide triphosphate hydrolases"/>
    <property type="match status" value="1"/>
</dbReference>
<dbReference type="PROSITE" id="PS00211">
    <property type="entry name" value="ABC_TRANSPORTER_1"/>
    <property type="match status" value="1"/>
</dbReference>
<dbReference type="GO" id="GO:0005524">
    <property type="term" value="F:ATP binding"/>
    <property type="evidence" value="ECO:0007669"/>
    <property type="project" value="UniProtKB-KW"/>
</dbReference>
<keyword evidence="6" id="KW-0378">Hydrolase</keyword>
<comment type="caution">
    <text evidence="6">The sequence shown here is derived from an EMBL/GenBank/DDBJ whole genome shotgun (WGS) entry which is preliminary data.</text>
</comment>
<keyword evidence="2" id="KW-0813">Transport</keyword>
<evidence type="ECO:0000313" key="6">
    <source>
        <dbReference type="EMBL" id="CAH1209439.1"/>
    </source>
</evidence>
<dbReference type="InterPro" id="IPR017871">
    <property type="entry name" value="ABC_transporter-like_CS"/>
</dbReference>
<feature type="domain" description="ABC transporter" evidence="5">
    <location>
        <begin position="6"/>
        <end position="232"/>
    </location>
</feature>
<evidence type="ECO:0000256" key="4">
    <source>
        <dbReference type="ARBA" id="ARBA00022840"/>
    </source>
</evidence>
<dbReference type="SMART" id="SM00382">
    <property type="entry name" value="AAA"/>
    <property type="match status" value="1"/>
</dbReference>
<keyword evidence="7" id="KW-1185">Reference proteome</keyword>
<proteinExistence type="inferred from homology"/>
<dbReference type="PANTHER" id="PTHR43335:SF4">
    <property type="entry name" value="ABC TRANSPORTER, ATP-BINDING PROTEIN"/>
    <property type="match status" value="1"/>
</dbReference>
<organism evidence="6 7">
    <name type="scientific">Paenibacillus plantiphilus</name>
    <dbReference type="NCBI Taxonomy" id="2905650"/>
    <lineage>
        <taxon>Bacteria</taxon>
        <taxon>Bacillati</taxon>
        <taxon>Bacillota</taxon>
        <taxon>Bacilli</taxon>
        <taxon>Bacillales</taxon>
        <taxon>Paenibacillaceae</taxon>
        <taxon>Paenibacillus</taxon>
    </lineage>
</organism>
<dbReference type="Proteomes" id="UP000838686">
    <property type="component" value="Unassembled WGS sequence"/>
</dbReference>
<dbReference type="InterPro" id="IPR003593">
    <property type="entry name" value="AAA+_ATPase"/>
</dbReference>
<dbReference type="PANTHER" id="PTHR43335">
    <property type="entry name" value="ABC TRANSPORTER, ATP-BINDING PROTEIN"/>
    <property type="match status" value="1"/>
</dbReference>
<name>A0ABM9CDP2_9BACL</name>
<keyword evidence="3" id="KW-0547">Nucleotide-binding</keyword>
<evidence type="ECO:0000256" key="3">
    <source>
        <dbReference type="ARBA" id="ARBA00022741"/>
    </source>
</evidence>
<dbReference type="GO" id="GO:0016787">
    <property type="term" value="F:hydrolase activity"/>
    <property type="evidence" value="ECO:0007669"/>
    <property type="project" value="UniProtKB-KW"/>
</dbReference>
<dbReference type="RefSeq" id="WP_236343387.1">
    <property type="nucleotide sequence ID" value="NZ_CAKMMF010000016.1"/>
</dbReference>
<gene>
    <name evidence="6" type="primary">yxlF_2</name>
    <name evidence="6" type="ORF">PAECIP111893_03022</name>
</gene>
<dbReference type="EC" id="3.6.3.-" evidence="6"/>
<keyword evidence="4 6" id="KW-0067">ATP-binding</keyword>
<dbReference type="Pfam" id="PF00005">
    <property type="entry name" value="ABC_tran"/>
    <property type="match status" value="1"/>
</dbReference>
<evidence type="ECO:0000256" key="2">
    <source>
        <dbReference type="ARBA" id="ARBA00022448"/>
    </source>
</evidence>
<evidence type="ECO:0000259" key="5">
    <source>
        <dbReference type="PROSITE" id="PS50893"/>
    </source>
</evidence>
<dbReference type="CDD" id="cd03230">
    <property type="entry name" value="ABC_DR_subfamily_A"/>
    <property type="match status" value="1"/>
</dbReference>
<protein>
    <submittedName>
        <fullName evidence="6">ABC transporter ATP-binding protein YxlF</fullName>
        <ecNumber evidence="6">3.6.3.-</ecNumber>
    </submittedName>
</protein>
<accession>A0ABM9CDP2</accession>
<dbReference type="SUPFAM" id="SSF52540">
    <property type="entry name" value="P-loop containing nucleoside triphosphate hydrolases"/>
    <property type="match status" value="1"/>
</dbReference>
<evidence type="ECO:0000256" key="1">
    <source>
        <dbReference type="ARBA" id="ARBA00005417"/>
    </source>
</evidence>
<dbReference type="InterPro" id="IPR003439">
    <property type="entry name" value="ABC_transporter-like_ATP-bd"/>
</dbReference>
<reference evidence="6" key="1">
    <citation type="submission" date="2022-01" db="EMBL/GenBank/DDBJ databases">
        <authorList>
            <person name="Criscuolo A."/>
        </authorList>
    </citation>
    <scope>NUCLEOTIDE SEQUENCE</scope>
    <source>
        <strain evidence="6">CIP111893</strain>
    </source>
</reference>